<dbReference type="PANTHER" id="PTHR46559">
    <property type="entry name" value="TYROSINE-PROTEIN PHOSPHATASE NON-RECEPTOR TYPE 11"/>
    <property type="match status" value="1"/>
</dbReference>
<dbReference type="GO" id="GO:0050839">
    <property type="term" value="F:cell adhesion molecule binding"/>
    <property type="evidence" value="ECO:0007669"/>
    <property type="project" value="TreeGrafter"/>
</dbReference>
<dbReference type="GO" id="GO:0004726">
    <property type="term" value="F:non-membrane spanning protein tyrosine phosphatase activity"/>
    <property type="evidence" value="ECO:0007669"/>
    <property type="project" value="TreeGrafter"/>
</dbReference>
<keyword evidence="3" id="KW-1185">Reference proteome</keyword>
<gene>
    <name evidence="2" type="ORF">CUNI_LOCUS21528</name>
</gene>
<dbReference type="GO" id="GO:0005737">
    <property type="term" value="C:cytoplasm"/>
    <property type="evidence" value="ECO:0007669"/>
    <property type="project" value="TreeGrafter"/>
</dbReference>
<protein>
    <recommendedName>
        <fullName evidence="1">Tyrosine-protein phosphatase domain-containing protein</fullName>
    </recommendedName>
</protein>
<evidence type="ECO:0000313" key="3">
    <source>
        <dbReference type="Proteomes" id="UP000678393"/>
    </source>
</evidence>
<dbReference type="EMBL" id="CAJHNH020008476">
    <property type="protein sequence ID" value="CAG5135970.1"/>
    <property type="molecule type" value="Genomic_DNA"/>
</dbReference>
<proteinExistence type="predicted"/>
<dbReference type="InterPro" id="IPR029021">
    <property type="entry name" value="Prot-tyrosine_phosphatase-like"/>
</dbReference>
<dbReference type="SUPFAM" id="SSF52799">
    <property type="entry name" value="(Phosphotyrosine protein) phosphatases II"/>
    <property type="match status" value="1"/>
</dbReference>
<dbReference type="OrthoDB" id="6274547at2759"/>
<feature type="domain" description="Tyrosine-protein phosphatase" evidence="1">
    <location>
        <begin position="4"/>
        <end position="35"/>
    </location>
</feature>
<evidence type="ECO:0000259" key="1">
    <source>
        <dbReference type="Pfam" id="PF00102"/>
    </source>
</evidence>
<reference evidence="2" key="1">
    <citation type="submission" date="2021-04" db="EMBL/GenBank/DDBJ databases">
        <authorList>
            <consortium name="Molecular Ecology Group"/>
        </authorList>
    </citation>
    <scope>NUCLEOTIDE SEQUENCE</scope>
</reference>
<dbReference type="Gene3D" id="3.90.190.10">
    <property type="entry name" value="Protein tyrosine phosphatase superfamily"/>
    <property type="match status" value="1"/>
</dbReference>
<dbReference type="InterPro" id="IPR000242">
    <property type="entry name" value="PTP_cat"/>
</dbReference>
<evidence type="ECO:0000313" key="2">
    <source>
        <dbReference type="EMBL" id="CAG5135970.1"/>
    </source>
</evidence>
<dbReference type="Pfam" id="PF00102">
    <property type="entry name" value="Y_phosphatase"/>
    <property type="match status" value="1"/>
</dbReference>
<name>A0A8S4A5Z4_9EUPU</name>
<dbReference type="GO" id="GO:0030971">
    <property type="term" value="F:receptor tyrosine kinase binding"/>
    <property type="evidence" value="ECO:0007669"/>
    <property type="project" value="TreeGrafter"/>
</dbReference>
<sequence>FDCDIDIFKTILMVRGQRSGLVQTQSQYQFVYLAVQRYMEIERQRQLAGQSVAGREYTNIKYATGAVEAAKRAQAAGNVPPPVPPLPHPGARRRLVKLPPDDSAMQYQNIHSLDVSFA</sequence>
<dbReference type="AlphaFoldDB" id="A0A8S4A5Z4"/>
<dbReference type="PRINTS" id="PR00700">
    <property type="entry name" value="PRTYPHPHTASE"/>
</dbReference>
<comment type="caution">
    <text evidence="2">The sequence shown here is derived from an EMBL/GenBank/DDBJ whole genome shotgun (WGS) entry which is preliminary data.</text>
</comment>
<feature type="non-terminal residue" evidence="2">
    <location>
        <position position="118"/>
    </location>
</feature>
<organism evidence="2 3">
    <name type="scientific">Candidula unifasciata</name>
    <dbReference type="NCBI Taxonomy" id="100452"/>
    <lineage>
        <taxon>Eukaryota</taxon>
        <taxon>Metazoa</taxon>
        <taxon>Spiralia</taxon>
        <taxon>Lophotrochozoa</taxon>
        <taxon>Mollusca</taxon>
        <taxon>Gastropoda</taxon>
        <taxon>Heterobranchia</taxon>
        <taxon>Euthyneura</taxon>
        <taxon>Panpulmonata</taxon>
        <taxon>Eupulmonata</taxon>
        <taxon>Stylommatophora</taxon>
        <taxon>Helicina</taxon>
        <taxon>Helicoidea</taxon>
        <taxon>Geomitridae</taxon>
        <taxon>Candidula</taxon>
    </lineage>
</organism>
<dbReference type="PANTHER" id="PTHR46559:SF3">
    <property type="entry name" value="TYROSINE-PROTEIN PHOSPHATASE NON-RECEPTOR TYPE"/>
    <property type="match status" value="1"/>
</dbReference>
<dbReference type="Proteomes" id="UP000678393">
    <property type="component" value="Unassembled WGS sequence"/>
</dbReference>
<accession>A0A8S4A5Z4</accession>
<dbReference type="GO" id="GO:0070374">
    <property type="term" value="P:positive regulation of ERK1 and ERK2 cascade"/>
    <property type="evidence" value="ECO:0007669"/>
    <property type="project" value="TreeGrafter"/>
</dbReference>